<dbReference type="AlphaFoldDB" id="A0A9P0DZH5"/>
<feature type="transmembrane region" description="Helical" evidence="1">
    <location>
        <begin position="12"/>
        <end position="31"/>
    </location>
</feature>
<accession>A0A9P0DZH5</accession>
<evidence type="ECO:0000313" key="2">
    <source>
        <dbReference type="EMBL" id="CAH1389662.1"/>
    </source>
</evidence>
<evidence type="ECO:0000313" key="3">
    <source>
        <dbReference type="Proteomes" id="UP001152798"/>
    </source>
</evidence>
<name>A0A9P0DZH5_NEZVI</name>
<reference evidence="2" key="1">
    <citation type="submission" date="2022-01" db="EMBL/GenBank/DDBJ databases">
        <authorList>
            <person name="King R."/>
        </authorList>
    </citation>
    <scope>NUCLEOTIDE SEQUENCE</scope>
</reference>
<dbReference type="EMBL" id="OV725077">
    <property type="protein sequence ID" value="CAH1389662.1"/>
    <property type="molecule type" value="Genomic_DNA"/>
</dbReference>
<keyword evidence="1" id="KW-0472">Membrane</keyword>
<keyword evidence="1" id="KW-1133">Transmembrane helix</keyword>
<keyword evidence="3" id="KW-1185">Reference proteome</keyword>
<gene>
    <name evidence="2" type="ORF">NEZAVI_LOCUS1026</name>
</gene>
<proteinExistence type="predicted"/>
<sequence>MNRVKQREPATVQFSVLVQLWDAIFAGILLISMEYHERQVNSGSVANRDITPSDSLQAGQSLTTIMKTSSL</sequence>
<protein>
    <submittedName>
        <fullName evidence="2">Uncharacterized protein</fullName>
    </submittedName>
</protein>
<keyword evidence="1" id="KW-0812">Transmembrane</keyword>
<organism evidence="2 3">
    <name type="scientific">Nezara viridula</name>
    <name type="common">Southern green stink bug</name>
    <name type="synonym">Cimex viridulus</name>
    <dbReference type="NCBI Taxonomy" id="85310"/>
    <lineage>
        <taxon>Eukaryota</taxon>
        <taxon>Metazoa</taxon>
        <taxon>Ecdysozoa</taxon>
        <taxon>Arthropoda</taxon>
        <taxon>Hexapoda</taxon>
        <taxon>Insecta</taxon>
        <taxon>Pterygota</taxon>
        <taxon>Neoptera</taxon>
        <taxon>Paraneoptera</taxon>
        <taxon>Hemiptera</taxon>
        <taxon>Heteroptera</taxon>
        <taxon>Panheteroptera</taxon>
        <taxon>Pentatomomorpha</taxon>
        <taxon>Pentatomoidea</taxon>
        <taxon>Pentatomidae</taxon>
        <taxon>Pentatominae</taxon>
        <taxon>Nezara</taxon>
    </lineage>
</organism>
<evidence type="ECO:0000256" key="1">
    <source>
        <dbReference type="SAM" id="Phobius"/>
    </source>
</evidence>
<dbReference type="Proteomes" id="UP001152798">
    <property type="component" value="Chromosome 1"/>
</dbReference>